<dbReference type="PANTHER" id="PTHR10815">
    <property type="entry name" value="METHYLATED-DNA--PROTEIN-CYSTEINE METHYLTRANSFERASE"/>
    <property type="match status" value="1"/>
</dbReference>
<keyword evidence="5 9" id="KW-0808">Transferase</keyword>
<dbReference type="InterPro" id="IPR036217">
    <property type="entry name" value="MethylDNA_cys_MeTrfase_DNAb"/>
</dbReference>
<dbReference type="CDD" id="cd06445">
    <property type="entry name" value="ATase"/>
    <property type="match status" value="1"/>
</dbReference>
<evidence type="ECO:0000313" key="12">
    <source>
        <dbReference type="EMBL" id="SBW02332.1"/>
    </source>
</evidence>
<evidence type="ECO:0000256" key="6">
    <source>
        <dbReference type="ARBA" id="ARBA00022763"/>
    </source>
</evidence>
<feature type="domain" description="Methylguanine DNA methyltransferase ribonuclease-like" evidence="11">
    <location>
        <begin position="2"/>
        <end position="64"/>
    </location>
</feature>
<comment type="function">
    <text evidence="9">Involved in the cellular defense against the biological effects of O6-methylguanine (O6-MeG) and O4-methylthymine (O4-MeT) in DNA. Repairs the methylated nucleobase in DNA by stoichiometrically transferring the methyl group to a cysteine residue in the enzyme. This is a suicide reaction: the enzyme is irreversibly inactivated.</text>
</comment>
<dbReference type="Pfam" id="PF01035">
    <property type="entry name" value="DNA_binding_1"/>
    <property type="match status" value="1"/>
</dbReference>
<dbReference type="GO" id="GO:0005737">
    <property type="term" value="C:cytoplasm"/>
    <property type="evidence" value="ECO:0007669"/>
    <property type="project" value="UniProtKB-SubCell"/>
</dbReference>
<dbReference type="EC" id="2.1.1.63" evidence="9"/>
<dbReference type="PANTHER" id="PTHR10815:SF5">
    <property type="entry name" value="METHYLATED-DNA--PROTEIN-CYSTEINE METHYLTRANSFERASE"/>
    <property type="match status" value="1"/>
</dbReference>
<dbReference type="SUPFAM" id="SSF46767">
    <property type="entry name" value="Methylated DNA-protein cysteine methyltransferase, C-terminal domain"/>
    <property type="match status" value="1"/>
</dbReference>
<dbReference type="EMBL" id="FLUM01000003">
    <property type="protein sequence ID" value="SBW02332.1"/>
    <property type="molecule type" value="Genomic_DNA"/>
</dbReference>
<comment type="miscellaneous">
    <text evidence="9">This enzyme catalyzes only one turnover and therefore is not strictly catalytic. According to one definition, an enzyme is a biocatalyst that acts repeatedly and over many reaction cycles.</text>
</comment>
<evidence type="ECO:0000256" key="2">
    <source>
        <dbReference type="ARBA" id="ARBA00008711"/>
    </source>
</evidence>
<evidence type="ECO:0000256" key="1">
    <source>
        <dbReference type="ARBA" id="ARBA00001286"/>
    </source>
</evidence>
<evidence type="ECO:0000259" key="10">
    <source>
        <dbReference type="Pfam" id="PF01035"/>
    </source>
</evidence>
<evidence type="ECO:0000256" key="5">
    <source>
        <dbReference type="ARBA" id="ARBA00022679"/>
    </source>
</evidence>
<dbReference type="GO" id="GO:0006307">
    <property type="term" value="P:DNA alkylation repair"/>
    <property type="evidence" value="ECO:0007669"/>
    <property type="project" value="UniProtKB-UniRule"/>
</dbReference>
<dbReference type="SUPFAM" id="SSF53155">
    <property type="entry name" value="Methylated DNA-protein cysteine methyltransferase domain"/>
    <property type="match status" value="1"/>
</dbReference>
<dbReference type="Gene3D" id="3.30.160.70">
    <property type="entry name" value="Methylated DNA-protein cysteine methyltransferase domain"/>
    <property type="match status" value="1"/>
</dbReference>
<organism evidence="12">
    <name type="scientific">uncultured Dysgonomonas sp</name>
    <dbReference type="NCBI Taxonomy" id="206096"/>
    <lineage>
        <taxon>Bacteria</taxon>
        <taxon>Pseudomonadati</taxon>
        <taxon>Bacteroidota</taxon>
        <taxon>Bacteroidia</taxon>
        <taxon>Bacteroidales</taxon>
        <taxon>Dysgonomonadaceae</taxon>
        <taxon>Dysgonomonas</taxon>
        <taxon>environmental samples</taxon>
    </lineage>
</organism>
<accession>A0A212JSD0</accession>
<dbReference type="NCBIfam" id="TIGR00589">
    <property type="entry name" value="ogt"/>
    <property type="match status" value="1"/>
</dbReference>
<comment type="subcellular location">
    <subcellularLocation>
        <location evidence="9">Cytoplasm</location>
    </subcellularLocation>
</comment>
<dbReference type="Gene3D" id="1.10.10.10">
    <property type="entry name" value="Winged helix-like DNA-binding domain superfamily/Winged helix DNA-binding domain"/>
    <property type="match status" value="1"/>
</dbReference>
<evidence type="ECO:0000256" key="8">
    <source>
        <dbReference type="ARBA" id="ARBA00049348"/>
    </source>
</evidence>
<evidence type="ECO:0000256" key="3">
    <source>
        <dbReference type="ARBA" id="ARBA00022490"/>
    </source>
</evidence>
<evidence type="ECO:0000256" key="4">
    <source>
        <dbReference type="ARBA" id="ARBA00022603"/>
    </source>
</evidence>
<sequence length="154" mass="17029">MKAFLQSPVGVIEIEETNGFISALRIVSEIVQTDETLVSVLDEAIRQLKEYFAGERKTFDLPLAQEGTSFQEKAWDYLNTIPYGETVSYKQEAISIGSPKGCRAVGSANGKNNIAIIVPCHRVVNEGGKLGGYAYGLEVKKKLLELESRQKKIF</sequence>
<name>A0A212JSD0_9BACT</name>
<keyword evidence="4 9" id="KW-0489">Methyltransferase</keyword>
<keyword evidence="6 9" id="KW-0227">DNA damage</keyword>
<keyword evidence="3 9" id="KW-0963">Cytoplasm</keyword>
<dbReference type="InterPro" id="IPR036388">
    <property type="entry name" value="WH-like_DNA-bd_sf"/>
</dbReference>
<dbReference type="InterPro" id="IPR023546">
    <property type="entry name" value="MGMT"/>
</dbReference>
<dbReference type="InterPro" id="IPR008332">
    <property type="entry name" value="MethylG_MeTrfase_N"/>
</dbReference>
<dbReference type="Pfam" id="PF02870">
    <property type="entry name" value="Methyltransf_1N"/>
    <property type="match status" value="1"/>
</dbReference>
<proteinExistence type="inferred from homology"/>
<comment type="similarity">
    <text evidence="2 9">Belongs to the MGMT family.</text>
</comment>
<feature type="active site" description="Nucleophile; methyl group acceptor" evidence="9">
    <location>
        <position position="120"/>
    </location>
</feature>
<evidence type="ECO:0000256" key="7">
    <source>
        <dbReference type="ARBA" id="ARBA00023204"/>
    </source>
</evidence>
<dbReference type="PROSITE" id="PS00374">
    <property type="entry name" value="MGMT"/>
    <property type="match status" value="1"/>
</dbReference>
<dbReference type="AlphaFoldDB" id="A0A212JSD0"/>
<evidence type="ECO:0000259" key="11">
    <source>
        <dbReference type="Pfam" id="PF02870"/>
    </source>
</evidence>
<comment type="catalytic activity">
    <reaction evidence="8 9">
        <text>a 6-O-methyl-2'-deoxyguanosine in DNA + L-cysteinyl-[protein] = S-methyl-L-cysteinyl-[protein] + a 2'-deoxyguanosine in DNA</text>
        <dbReference type="Rhea" id="RHEA:24000"/>
        <dbReference type="Rhea" id="RHEA-COMP:10131"/>
        <dbReference type="Rhea" id="RHEA-COMP:10132"/>
        <dbReference type="Rhea" id="RHEA-COMP:11367"/>
        <dbReference type="Rhea" id="RHEA-COMP:11368"/>
        <dbReference type="ChEBI" id="CHEBI:29950"/>
        <dbReference type="ChEBI" id="CHEBI:82612"/>
        <dbReference type="ChEBI" id="CHEBI:85445"/>
        <dbReference type="ChEBI" id="CHEBI:85448"/>
        <dbReference type="EC" id="2.1.1.63"/>
    </reaction>
</comment>
<dbReference type="GO" id="GO:0003908">
    <property type="term" value="F:methylated-DNA-[protein]-cysteine S-methyltransferase activity"/>
    <property type="evidence" value="ECO:0007669"/>
    <property type="project" value="UniProtKB-UniRule"/>
</dbReference>
<dbReference type="GO" id="GO:0032259">
    <property type="term" value="P:methylation"/>
    <property type="evidence" value="ECO:0007669"/>
    <property type="project" value="UniProtKB-KW"/>
</dbReference>
<reference evidence="12" key="1">
    <citation type="submission" date="2016-04" db="EMBL/GenBank/DDBJ databases">
        <authorList>
            <person name="Evans L.H."/>
            <person name="Alamgir A."/>
            <person name="Owens N."/>
            <person name="Weber N.D."/>
            <person name="Virtaneva K."/>
            <person name="Barbian K."/>
            <person name="Babar A."/>
            <person name="Rosenke K."/>
        </authorList>
    </citation>
    <scope>NUCLEOTIDE SEQUENCE</scope>
    <source>
        <strain evidence="12">86-1</strain>
    </source>
</reference>
<gene>
    <name evidence="12" type="primary">ogt</name>
    <name evidence="12" type="ORF">KL86DYS1_30268</name>
</gene>
<evidence type="ECO:0000256" key="9">
    <source>
        <dbReference type="HAMAP-Rule" id="MF_00772"/>
    </source>
</evidence>
<dbReference type="InterPro" id="IPR014048">
    <property type="entry name" value="MethylDNA_cys_MeTrfase_DNA-bd"/>
</dbReference>
<comment type="catalytic activity">
    <reaction evidence="1 9">
        <text>a 4-O-methyl-thymidine in DNA + L-cysteinyl-[protein] = a thymidine in DNA + S-methyl-L-cysteinyl-[protein]</text>
        <dbReference type="Rhea" id="RHEA:53428"/>
        <dbReference type="Rhea" id="RHEA-COMP:10131"/>
        <dbReference type="Rhea" id="RHEA-COMP:10132"/>
        <dbReference type="Rhea" id="RHEA-COMP:13555"/>
        <dbReference type="Rhea" id="RHEA-COMP:13556"/>
        <dbReference type="ChEBI" id="CHEBI:29950"/>
        <dbReference type="ChEBI" id="CHEBI:82612"/>
        <dbReference type="ChEBI" id="CHEBI:137386"/>
        <dbReference type="ChEBI" id="CHEBI:137387"/>
        <dbReference type="EC" id="2.1.1.63"/>
    </reaction>
</comment>
<protein>
    <recommendedName>
        <fullName evidence="9">Methylated-DNA--protein-cysteine methyltransferase</fullName>
        <ecNumber evidence="9">2.1.1.63</ecNumber>
    </recommendedName>
    <alternativeName>
        <fullName evidence="9">6-O-methylguanine-DNA methyltransferase</fullName>
        <shortName evidence="9">MGMT</shortName>
    </alternativeName>
    <alternativeName>
        <fullName evidence="9">O-6-methylguanine-DNA-alkyltransferase</fullName>
    </alternativeName>
</protein>
<dbReference type="InterPro" id="IPR036631">
    <property type="entry name" value="MGMT_N_sf"/>
</dbReference>
<feature type="domain" description="Methylated-DNA-[protein]-cysteine S-methyltransferase DNA binding" evidence="10">
    <location>
        <begin position="69"/>
        <end position="148"/>
    </location>
</feature>
<dbReference type="InterPro" id="IPR001497">
    <property type="entry name" value="MethylDNA_cys_MeTrfase_AS"/>
</dbReference>
<keyword evidence="7 9" id="KW-0234">DNA repair</keyword>
<dbReference type="HAMAP" id="MF_00772">
    <property type="entry name" value="OGT"/>
    <property type="match status" value="1"/>
</dbReference>
<dbReference type="FunFam" id="1.10.10.10:FF:000214">
    <property type="entry name" value="Methylated-DNA--protein-cysteine methyltransferase"/>
    <property type="match status" value="1"/>
</dbReference>
<dbReference type="RefSeq" id="WP_296942011.1">
    <property type="nucleotide sequence ID" value="NZ_LT599032.1"/>
</dbReference>